<keyword evidence="3" id="KW-0436">Ligase</keyword>
<keyword evidence="6" id="KW-0648">Protein biosynthesis</keyword>
<evidence type="ECO:0000256" key="5">
    <source>
        <dbReference type="ARBA" id="ARBA00022840"/>
    </source>
</evidence>
<evidence type="ECO:0000313" key="11">
    <source>
        <dbReference type="Proteomes" id="UP001497482"/>
    </source>
</evidence>
<evidence type="ECO:0000256" key="3">
    <source>
        <dbReference type="ARBA" id="ARBA00022598"/>
    </source>
</evidence>
<protein>
    <recommendedName>
        <fullName evidence="2">leucine--tRNA ligase</fullName>
        <ecNumber evidence="2">6.1.1.4</ecNumber>
    </recommendedName>
</protein>
<evidence type="ECO:0000259" key="9">
    <source>
        <dbReference type="Pfam" id="PF00133"/>
    </source>
</evidence>
<sequence length="483" mass="59935">MDTFVDSSWYYFRYTDPHNSERPFERPLVDRWLPVDVYIGGKEHAVMHLYYARFISHFCRDLGLVSHREPFRKLLVQGLVKGQTFRLVSTGHYLKKEEVDFSGVQPQSWGGEPVEVSWEKMSKSKHNGEDPESVVQTYGLDTVRLYMLYAAPPEQEVLWSHRADTLAGVLRWQSRLWQLVTKLMESRSRGHAPNPASLNGQEQEEARRLRDYKNHVISEEQWYCALWCQEQWYCTLWCQEQWYCALWCQEQWYCTLWCQEQWYCTLWCQEQWYCTLWCQEQWYCTLWCQEQWYCALWCQEQWYCTLWCQEQWYCTLWCQEQWYCTLWCQEQWYCTLWCQEQWYCTLWCQEQWYCTLWCQEQWYCTLWCQEQWYCALWCQEQWYCTLWCQEQWYCALWCQEQWYCTLWCQEQWYCTLWCQEQWYCALWCQEQWYCTLWLPCGTHYPSSEYHVEHITPPPSANMDPQRKSCSAPKPHNQDETWQL</sequence>
<dbReference type="Gene3D" id="1.10.730.10">
    <property type="entry name" value="Isoleucyl-tRNA Synthetase, Domain 1"/>
    <property type="match status" value="1"/>
</dbReference>
<evidence type="ECO:0000256" key="4">
    <source>
        <dbReference type="ARBA" id="ARBA00022741"/>
    </source>
</evidence>
<dbReference type="GO" id="GO:0006429">
    <property type="term" value="P:leucyl-tRNA aminoacylation"/>
    <property type="evidence" value="ECO:0007669"/>
    <property type="project" value="InterPro"/>
</dbReference>
<keyword evidence="11" id="KW-1185">Reference proteome</keyword>
<dbReference type="InterPro" id="IPR002300">
    <property type="entry name" value="aa-tRNA-synth_Ia"/>
</dbReference>
<comment type="similarity">
    <text evidence="1">Belongs to the class-I aminoacyl-tRNA synthetase family.</text>
</comment>
<evidence type="ECO:0000256" key="8">
    <source>
        <dbReference type="SAM" id="MobiDB-lite"/>
    </source>
</evidence>
<dbReference type="GO" id="GO:0032543">
    <property type="term" value="P:mitochondrial translation"/>
    <property type="evidence" value="ECO:0007669"/>
    <property type="project" value="TreeGrafter"/>
</dbReference>
<dbReference type="FunFam" id="1.10.730.10:FF:000002">
    <property type="entry name" value="Leucine--tRNA ligase"/>
    <property type="match status" value="1"/>
</dbReference>
<evidence type="ECO:0000256" key="2">
    <source>
        <dbReference type="ARBA" id="ARBA00013164"/>
    </source>
</evidence>
<evidence type="ECO:0000313" key="10">
    <source>
        <dbReference type="EMBL" id="CAL1609968.1"/>
    </source>
</evidence>
<dbReference type="GO" id="GO:0004823">
    <property type="term" value="F:leucine-tRNA ligase activity"/>
    <property type="evidence" value="ECO:0007669"/>
    <property type="project" value="UniProtKB-EC"/>
</dbReference>
<dbReference type="PRINTS" id="PR00985">
    <property type="entry name" value="TRNASYNTHLEU"/>
</dbReference>
<reference evidence="10 11" key="1">
    <citation type="submission" date="2024-04" db="EMBL/GenBank/DDBJ databases">
        <authorList>
            <person name="Waldvogel A.-M."/>
            <person name="Schoenle A."/>
        </authorList>
    </citation>
    <scope>NUCLEOTIDE SEQUENCE [LARGE SCALE GENOMIC DNA]</scope>
</reference>
<keyword evidence="5" id="KW-0067">ATP-binding</keyword>
<dbReference type="GO" id="GO:0005524">
    <property type="term" value="F:ATP binding"/>
    <property type="evidence" value="ECO:0007669"/>
    <property type="project" value="UniProtKB-KW"/>
</dbReference>
<dbReference type="PANTHER" id="PTHR43740:SF2">
    <property type="entry name" value="LEUCINE--TRNA LIGASE, MITOCHONDRIAL"/>
    <property type="match status" value="1"/>
</dbReference>
<dbReference type="SUPFAM" id="SSF52374">
    <property type="entry name" value="Nucleotidylyl transferase"/>
    <property type="match status" value="1"/>
</dbReference>
<dbReference type="InterPro" id="IPR002302">
    <property type="entry name" value="Leu-tRNA-ligase"/>
</dbReference>
<dbReference type="EC" id="6.1.1.4" evidence="2"/>
<evidence type="ECO:0000256" key="7">
    <source>
        <dbReference type="ARBA" id="ARBA00023146"/>
    </source>
</evidence>
<accession>A0AAV2M9C0</accession>
<proteinExistence type="inferred from homology"/>
<name>A0AAV2M9C0_KNICA</name>
<feature type="domain" description="Aminoacyl-tRNA synthetase class Ia" evidence="9">
    <location>
        <begin position="119"/>
        <end position="156"/>
    </location>
</feature>
<keyword evidence="7" id="KW-0030">Aminoacyl-tRNA synthetase</keyword>
<feature type="region of interest" description="Disordered" evidence="8">
    <location>
        <begin position="460"/>
        <end position="483"/>
    </location>
</feature>
<evidence type="ECO:0000256" key="1">
    <source>
        <dbReference type="ARBA" id="ARBA00005594"/>
    </source>
</evidence>
<organism evidence="10 11">
    <name type="scientific">Knipowitschia caucasica</name>
    <name type="common">Caucasian dwarf goby</name>
    <name type="synonym">Pomatoschistus caucasicus</name>
    <dbReference type="NCBI Taxonomy" id="637954"/>
    <lineage>
        <taxon>Eukaryota</taxon>
        <taxon>Metazoa</taxon>
        <taxon>Chordata</taxon>
        <taxon>Craniata</taxon>
        <taxon>Vertebrata</taxon>
        <taxon>Euteleostomi</taxon>
        <taxon>Actinopterygii</taxon>
        <taxon>Neopterygii</taxon>
        <taxon>Teleostei</taxon>
        <taxon>Neoteleostei</taxon>
        <taxon>Acanthomorphata</taxon>
        <taxon>Gobiaria</taxon>
        <taxon>Gobiiformes</taxon>
        <taxon>Gobioidei</taxon>
        <taxon>Gobiidae</taxon>
        <taxon>Gobiinae</taxon>
        <taxon>Knipowitschia</taxon>
    </lineage>
</organism>
<dbReference type="Proteomes" id="UP001497482">
    <property type="component" value="Chromosome 6"/>
</dbReference>
<dbReference type="Gene3D" id="3.40.50.620">
    <property type="entry name" value="HUPs"/>
    <property type="match status" value="1"/>
</dbReference>
<evidence type="ECO:0000256" key="6">
    <source>
        <dbReference type="ARBA" id="ARBA00022917"/>
    </source>
</evidence>
<gene>
    <name evidence="10" type="ORF">KC01_LOCUS36640</name>
</gene>
<dbReference type="InterPro" id="IPR014729">
    <property type="entry name" value="Rossmann-like_a/b/a_fold"/>
</dbReference>
<dbReference type="GO" id="GO:0005739">
    <property type="term" value="C:mitochondrion"/>
    <property type="evidence" value="ECO:0007669"/>
    <property type="project" value="TreeGrafter"/>
</dbReference>
<dbReference type="AlphaFoldDB" id="A0AAV2M9C0"/>
<dbReference type="Pfam" id="PF00133">
    <property type="entry name" value="tRNA-synt_1"/>
    <property type="match status" value="1"/>
</dbReference>
<dbReference type="PANTHER" id="PTHR43740">
    <property type="entry name" value="LEUCYL-TRNA SYNTHETASE"/>
    <property type="match status" value="1"/>
</dbReference>
<dbReference type="EMBL" id="OZ035828">
    <property type="protein sequence ID" value="CAL1609968.1"/>
    <property type="molecule type" value="Genomic_DNA"/>
</dbReference>
<keyword evidence="4" id="KW-0547">Nucleotide-binding</keyword>